<evidence type="ECO:0000313" key="2">
    <source>
        <dbReference type="Proteomes" id="UP000006054"/>
    </source>
</evidence>
<dbReference type="RefSeq" id="WP_014799585.1">
    <property type="nucleotide sequence ID" value="NC_018018.1"/>
</dbReference>
<keyword evidence="2" id="KW-1185">Reference proteome</keyword>
<dbReference type="AlphaFoldDB" id="I4AQC7"/>
<dbReference type="Proteomes" id="UP000006054">
    <property type="component" value="Chromosome"/>
</dbReference>
<accession>I4AQC7</accession>
<protein>
    <recommendedName>
        <fullName evidence="3">DUF4905 domain-containing protein</fullName>
    </recommendedName>
</protein>
<organism evidence="1 2">
    <name type="scientific">Bernardetia litoralis (strain ATCC 23117 / DSM 6794 / NBRC 15988 / NCIMB 1366 / Fx l1 / Sio-4)</name>
    <name type="common">Flexibacter litoralis</name>
    <dbReference type="NCBI Taxonomy" id="880071"/>
    <lineage>
        <taxon>Bacteria</taxon>
        <taxon>Pseudomonadati</taxon>
        <taxon>Bacteroidota</taxon>
        <taxon>Cytophagia</taxon>
        <taxon>Cytophagales</taxon>
        <taxon>Bernardetiaceae</taxon>
        <taxon>Bernardetia</taxon>
    </lineage>
</organism>
<dbReference type="KEGG" id="fli:Fleli_3857"/>
<dbReference type="STRING" id="880071.Fleli_3857"/>
<evidence type="ECO:0008006" key="3">
    <source>
        <dbReference type="Google" id="ProtNLM"/>
    </source>
</evidence>
<reference evidence="2" key="1">
    <citation type="submission" date="2012-06" db="EMBL/GenBank/DDBJ databases">
        <title>The complete genome of Flexibacter litoralis DSM 6794.</title>
        <authorList>
            <person name="Lucas S."/>
            <person name="Copeland A."/>
            <person name="Lapidus A."/>
            <person name="Glavina del Rio T."/>
            <person name="Dalin E."/>
            <person name="Tice H."/>
            <person name="Bruce D."/>
            <person name="Goodwin L."/>
            <person name="Pitluck S."/>
            <person name="Peters L."/>
            <person name="Ovchinnikova G."/>
            <person name="Lu M."/>
            <person name="Kyrpides N."/>
            <person name="Mavromatis K."/>
            <person name="Ivanova N."/>
            <person name="Brettin T."/>
            <person name="Detter J.C."/>
            <person name="Han C."/>
            <person name="Larimer F."/>
            <person name="Land M."/>
            <person name="Hauser L."/>
            <person name="Markowitz V."/>
            <person name="Cheng J.-F."/>
            <person name="Hugenholtz P."/>
            <person name="Woyke T."/>
            <person name="Wu D."/>
            <person name="Spring S."/>
            <person name="Lang E."/>
            <person name="Kopitz M."/>
            <person name="Brambilla E."/>
            <person name="Klenk H.-P."/>
            <person name="Eisen J.A."/>
        </authorList>
    </citation>
    <scope>NUCLEOTIDE SEQUENCE [LARGE SCALE GENOMIC DNA]</scope>
    <source>
        <strain evidence="2">ATCC 23117 / DSM 6794 / NBRC 15988 / NCIMB 1366 / Sio-4</strain>
    </source>
</reference>
<dbReference type="EMBL" id="CP003345">
    <property type="protein sequence ID" value="AFM06162.1"/>
    <property type="molecule type" value="Genomic_DNA"/>
</dbReference>
<sequence length="264" mass="31443">MKNSNLFSYKPKNPNQKIWQVYPDPKSEFVVLEIREAKKSDLIILDSQKKEVFAIAEMEATQTLVNFFDKIILLSEIDFQNEMPLAKGLQALNMDFETIWELEEVIYYGVIEENQSKIAFTLQSNYYSVPLKINQNKEQEIEAKEENYSYLKDKVKQYFYFTNEYLTNHINYIDISEFIFEKTAHKVENSIFYAENEDYLICNYVVKNGGFENYLLCTDKKGSFKNHFLIKKLEKEGEKIPQELILMENKILWIDKNEFHFLLI</sequence>
<dbReference type="HOGENOM" id="CLU_1052722_0_0_10"/>
<proteinExistence type="predicted"/>
<gene>
    <name evidence="1" type="ordered locus">Fleli_3857</name>
</gene>
<name>I4AQC7_BERLS</name>
<evidence type="ECO:0000313" key="1">
    <source>
        <dbReference type="EMBL" id="AFM06162.1"/>
    </source>
</evidence>